<proteinExistence type="predicted"/>
<evidence type="ECO:0000313" key="1">
    <source>
        <dbReference type="EMBL" id="DAD93811.1"/>
    </source>
</evidence>
<accession>A0A8S5NI92</accession>
<protein>
    <submittedName>
        <fullName evidence="1">Uncharacterized protein</fullName>
    </submittedName>
</protein>
<organism evidence="1">
    <name type="scientific">Myoviridae sp. ctcwu24</name>
    <dbReference type="NCBI Taxonomy" id="2826670"/>
    <lineage>
        <taxon>Viruses</taxon>
        <taxon>Duplodnaviria</taxon>
        <taxon>Heunggongvirae</taxon>
        <taxon>Uroviricota</taxon>
        <taxon>Caudoviricetes</taxon>
    </lineage>
</organism>
<reference evidence="1" key="1">
    <citation type="journal article" date="2021" name="Proc. Natl. Acad. Sci. U.S.A.">
        <title>A Catalog of Tens of Thousands of Viruses from Human Metagenomes Reveals Hidden Associations with Chronic Diseases.</title>
        <authorList>
            <person name="Tisza M.J."/>
            <person name="Buck C.B."/>
        </authorList>
    </citation>
    <scope>NUCLEOTIDE SEQUENCE</scope>
    <source>
        <strain evidence="1">Ctcwu24</strain>
    </source>
</reference>
<name>A0A8S5NI92_9CAUD</name>
<dbReference type="EMBL" id="BK015167">
    <property type="protein sequence ID" value="DAD93811.1"/>
    <property type="molecule type" value="Genomic_DNA"/>
</dbReference>
<sequence length="57" mass="6657">MDTKEKIKVYIDIQDGKTICICKRSNKGCGKKCEPDVVERDKFAGWKSTFRRNRFGQ</sequence>